<dbReference type="Gene3D" id="2.60.120.260">
    <property type="entry name" value="Galactose-binding domain-like"/>
    <property type="match status" value="1"/>
</dbReference>
<dbReference type="SUPFAM" id="SSF51126">
    <property type="entry name" value="Pectin lyase-like"/>
    <property type="match status" value="1"/>
</dbReference>
<evidence type="ECO:0000256" key="2">
    <source>
        <dbReference type="SAM" id="SignalP"/>
    </source>
</evidence>
<feature type="domain" description="CBM6" evidence="3">
    <location>
        <begin position="465"/>
        <end position="589"/>
    </location>
</feature>
<dbReference type="Proteomes" id="UP000315145">
    <property type="component" value="Unassembled WGS sequence"/>
</dbReference>
<keyword evidence="6" id="KW-1185">Reference proteome</keyword>
<dbReference type="CDD" id="cd04084">
    <property type="entry name" value="CBM6_xylanase-like"/>
    <property type="match status" value="1"/>
</dbReference>
<dbReference type="GO" id="GO:0030246">
    <property type="term" value="F:carbohydrate binding"/>
    <property type="evidence" value="ECO:0007669"/>
    <property type="project" value="InterPro"/>
</dbReference>
<keyword evidence="1 2" id="KW-0732">Signal</keyword>
<dbReference type="AlphaFoldDB" id="A0A5M7B6P4"/>
<dbReference type="RefSeq" id="WP_144116238.1">
    <property type="nucleotide sequence ID" value="NZ_JACHGE010000005.1"/>
</dbReference>
<dbReference type="EMBL" id="VMBF01000004">
    <property type="protein sequence ID" value="TSJ77700.1"/>
    <property type="molecule type" value="Genomic_DNA"/>
</dbReference>
<proteinExistence type="predicted"/>
<evidence type="ECO:0000313" key="7">
    <source>
        <dbReference type="Proteomes" id="UP000322315"/>
    </source>
</evidence>
<feature type="signal peptide" evidence="2">
    <location>
        <begin position="1"/>
        <end position="24"/>
    </location>
</feature>
<name>A0A5M7B6P4_9FLAO</name>
<protein>
    <submittedName>
        <fullName evidence="4">Carbohydrate-binding protein</fullName>
    </submittedName>
</protein>
<dbReference type="Pfam" id="PF18962">
    <property type="entry name" value="Por_Secre_tail"/>
    <property type="match status" value="1"/>
</dbReference>
<reference evidence="5 6" key="2">
    <citation type="submission" date="2019-07" db="EMBL/GenBank/DDBJ databases">
        <title>Algibacter marinivivus sp. nov., isolated from the surface of a marine red alga.</title>
        <authorList>
            <person name="Zhong X."/>
            <person name="Xu W."/>
            <person name="Zhang Y."/>
            <person name="Zhang Q."/>
            <person name="Du Z."/>
        </authorList>
    </citation>
    <scope>NUCLEOTIDE SEQUENCE [LARGE SCALE GENOMIC DNA]</scope>
    <source>
        <strain evidence="5 6">RU-4-M-4</strain>
    </source>
</reference>
<dbReference type="PROSITE" id="PS51175">
    <property type="entry name" value="CBM6"/>
    <property type="match status" value="1"/>
</dbReference>
<comment type="caution">
    <text evidence="4">The sequence shown here is derived from an EMBL/GenBank/DDBJ whole genome shotgun (WGS) entry which is preliminary data.</text>
</comment>
<organism evidence="4 7">
    <name type="scientific">Algibacter amylolyticus</name>
    <dbReference type="NCBI Taxonomy" id="1608400"/>
    <lineage>
        <taxon>Bacteria</taxon>
        <taxon>Pseudomonadati</taxon>
        <taxon>Bacteroidota</taxon>
        <taxon>Flavobacteriia</taxon>
        <taxon>Flavobacteriales</taxon>
        <taxon>Flavobacteriaceae</taxon>
        <taxon>Algibacter</taxon>
    </lineage>
</organism>
<accession>A0A5M7B6P4</accession>
<dbReference type="SUPFAM" id="SSF49785">
    <property type="entry name" value="Galactose-binding domain-like"/>
    <property type="match status" value="1"/>
</dbReference>
<dbReference type="InterPro" id="IPR011050">
    <property type="entry name" value="Pectin_lyase_fold/virulence"/>
</dbReference>
<dbReference type="NCBIfam" id="TIGR04183">
    <property type="entry name" value="Por_Secre_tail"/>
    <property type="match status" value="1"/>
</dbReference>
<evidence type="ECO:0000259" key="3">
    <source>
        <dbReference type="PROSITE" id="PS51175"/>
    </source>
</evidence>
<evidence type="ECO:0000256" key="1">
    <source>
        <dbReference type="ARBA" id="ARBA00022729"/>
    </source>
</evidence>
<feature type="chain" id="PRO_5024288165" evidence="2">
    <location>
        <begin position="25"/>
        <end position="682"/>
    </location>
</feature>
<reference evidence="4" key="3">
    <citation type="submission" date="2019-09" db="EMBL/GenBank/DDBJ databases">
        <authorList>
            <person name="Zhang D.-C."/>
        </authorList>
    </citation>
    <scope>NUCLEOTIDE SEQUENCE</scope>
    <source>
        <strain evidence="4">RU-4-M-4</strain>
    </source>
</reference>
<evidence type="ECO:0000313" key="4">
    <source>
        <dbReference type="EMBL" id="KAA5825206.1"/>
    </source>
</evidence>
<evidence type="ECO:0000313" key="5">
    <source>
        <dbReference type="EMBL" id="TSJ77700.1"/>
    </source>
</evidence>
<dbReference type="InterPro" id="IPR026444">
    <property type="entry name" value="Secre_tail"/>
</dbReference>
<reference evidence="4 7" key="1">
    <citation type="journal article" date="2015" name="Int. J. Syst. Evol. Microbiol.">
        <title>Algibacter amylolyticus sp. nov., isolated from intertidal sediment.</title>
        <authorList>
            <person name="Zhang D.C."/>
            <person name="Wu J."/>
            <person name="Neuner K."/>
            <person name="Yao J."/>
            <person name="Margesin R."/>
        </authorList>
    </citation>
    <scope>NUCLEOTIDE SEQUENCE [LARGE SCALE GENOMIC DNA]</scope>
    <source>
        <strain evidence="4 7">RU-4-M-4</strain>
    </source>
</reference>
<dbReference type="OrthoDB" id="1415361at2"/>
<dbReference type="EMBL" id="VWRS01000004">
    <property type="protein sequence ID" value="KAA5825206.1"/>
    <property type="molecule type" value="Genomic_DNA"/>
</dbReference>
<dbReference type="InterPro" id="IPR006584">
    <property type="entry name" value="Cellulose-bd_IV"/>
</dbReference>
<dbReference type="InterPro" id="IPR008979">
    <property type="entry name" value="Galactose-bd-like_sf"/>
</dbReference>
<evidence type="ECO:0000313" key="6">
    <source>
        <dbReference type="Proteomes" id="UP000315145"/>
    </source>
</evidence>
<sequence>MKKIKLLNIVMVVFLLSMYQNSNAQTVVSSLDAFKTAIANSNQDITLQAGNYNLEDLASGSRVITFSGSNNTITLTNVHIEVPVGSIRESYILVTGNNNIINGGEIEDTYRNGLTEITDFVAYHQDSANLAYGLKGAAVMTVSGTDNLVDGLKLTVRGSHLYGYGSMYGINQYNTFGMNKRCGLLINGPRNTLDHVEVQMRAFGHGIFMQGEADETVIKNSLVEGRVRAYADLYSETDPNSFPFRSDYKLPGTSNTEYDMPFSEDVEPIPTDQVFSLSEDGIRSYTGTGSVTVENCTVKKMRGGIRLYLGNNCSVTNSTAIDCGSTNFNMPSGGTITSSSGNFAYAPLSDFRLGRNNMDIEWTIIPSPHATGPHNLADVQGSGHNIVFHRTDGPIDAEERAIVITGNNSIIINETEYNIVLEAGTSGNVIYSCGGGMVTDNGTNNTVTTFDNCEDIDNVCPKTAALMEAECYDSMSGVQTETCAEGGLNIGYINNDNWVRFEGIDLNGAKSVHARTAGKYDGGTIEVRLGDVAGTLIATIPVSNRGGWQSWGTDSVDIPSFTEGVYDVYFVFKSARSGSIFNINWFSFSEESLSVSSNALLNNLSIFPNPSDKEITVSLNNTGLEISQAKIILYNITGQEVLAVKPQNSKKITLDVSHIKSGVYFLQVSDNFSVITKKVVKL</sequence>
<dbReference type="Proteomes" id="UP000322315">
    <property type="component" value="Unassembled WGS sequence"/>
</dbReference>
<dbReference type="SMART" id="SM00606">
    <property type="entry name" value="CBD_IV"/>
    <property type="match status" value="1"/>
</dbReference>
<dbReference type="InterPro" id="IPR005084">
    <property type="entry name" value="CBM6"/>
</dbReference>
<dbReference type="Pfam" id="PF03422">
    <property type="entry name" value="CBM_6"/>
    <property type="match status" value="1"/>
</dbReference>
<gene>
    <name evidence="4" type="ORF">F2B50_08440</name>
    <name evidence="5" type="ORF">FPF71_08440</name>
</gene>